<dbReference type="AlphaFoldDB" id="A0A812GQD8"/>
<dbReference type="OrthoDB" id="408634at2759"/>
<name>A0A812GQD8_9DINO</name>
<evidence type="ECO:0000313" key="1">
    <source>
        <dbReference type="EMBL" id="CAE6928686.1"/>
    </source>
</evidence>
<protein>
    <submittedName>
        <fullName evidence="1">Uncharacterized protein</fullName>
    </submittedName>
</protein>
<organism evidence="1 2">
    <name type="scientific">Symbiodinium natans</name>
    <dbReference type="NCBI Taxonomy" id="878477"/>
    <lineage>
        <taxon>Eukaryota</taxon>
        <taxon>Sar</taxon>
        <taxon>Alveolata</taxon>
        <taxon>Dinophyceae</taxon>
        <taxon>Suessiales</taxon>
        <taxon>Symbiodiniaceae</taxon>
        <taxon>Symbiodinium</taxon>
    </lineage>
</organism>
<reference evidence="1" key="1">
    <citation type="submission" date="2021-02" db="EMBL/GenBank/DDBJ databases">
        <authorList>
            <person name="Dougan E. K."/>
            <person name="Rhodes N."/>
            <person name="Thang M."/>
            <person name="Chan C."/>
        </authorList>
    </citation>
    <scope>NUCLEOTIDE SEQUENCE</scope>
</reference>
<dbReference type="Proteomes" id="UP000604046">
    <property type="component" value="Unassembled WGS sequence"/>
</dbReference>
<proteinExistence type="predicted"/>
<dbReference type="EMBL" id="CAJNDS010000036">
    <property type="protein sequence ID" value="CAE6928686.1"/>
    <property type="molecule type" value="Genomic_DNA"/>
</dbReference>
<keyword evidence="2" id="KW-1185">Reference proteome</keyword>
<accession>A0A812GQD8</accession>
<comment type="caution">
    <text evidence="1">The sequence shown here is derived from an EMBL/GenBank/DDBJ whole genome shotgun (WGS) entry which is preliminary data.</text>
</comment>
<sequence>MLGDLCLEHETAGICFQDHIPWCGEVAMKLPTRAIGLLSHLTVVACVKLAVNSSRVFPACEGNLISKIYGEQDGHCQSLSGDSSTADAKCKQSYDIDAAGFHWQCVAEPKSSGGFTCQHSHLCQHEENPAKVWDSLPVLGADVKPEMTLVDFEKTANRHPYLARLTGNKFLVCARNNIGGKGMQCQAVEEVVGGVLTGDRLDIPSGTQHGAQISENKVAICRHAGSILRCYTVTSNARSLTKTKEQDMPNRVSPMQYTYMPTLLYLEEHKVLLCGNENVERTVKHHLTCWVMTDKEGSLERGPSSTLVDSFKVTYGMVHTSLLSAGKVLACYNLAYNDAKMNCRILTLKGDAISAGPEHEFDLGGKDFGFGHLTAMTSTQAVYCHYQQPNKCVLLSISGSSVKGVFILDLPKSRHPQYKGGVQRLWNDRVLACWGGGYHGQEYGNPFCSLITCKDQKCTAGEPYSPTSSTKPGFPRSSDIAVLTLAVGKVATCVEDNPGFRSYLPGGSEVTAPSCAIHNLPHEGA</sequence>
<evidence type="ECO:0000313" key="2">
    <source>
        <dbReference type="Proteomes" id="UP000604046"/>
    </source>
</evidence>
<gene>
    <name evidence="1" type="ORF">SNAT2548_LOCUS753</name>
</gene>